<evidence type="ECO:0000313" key="2">
    <source>
        <dbReference type="Proteomes" id="UP000315289"/>
    </source>
</evidence>
<gene>
    <name evidence="1" type="ORF">NARC_60136</name>
</gene>
<keyword evidence="2" id="KW-1185">Reference proteome</keyword>
<name>A0A557SVW6_9ARCH</name>
<dbReference type="EMBL" id="VOAH01000006">
    <property type="protein sequence ID" value="TVP40749.1"/>
    <property type="molecule type" value="Genomic_DNA"/>
</dbReference>
<accession>A0A557SVW6</accession>
<protein>
    <submittedName>
        <fullName evidence="1">Uncharacterized protein</fullName>
    </submittedName>
</protein>
<proteinExistence type="predicted"/>
<comment type="caution">
    <text evidence="1">The sequence shown here is derived from an EMBL/GenBank/DDBJ whole genome shotgun (WGS) entry which is preliminary data.</text>
</comment>
<evidence type="ECO:0000313" key="1">
    <source>
        <dbReference type="EMBL" id="TVP40749.1"/>
    </source>
</evidence>
<dbReference type="Proteomes" id="UP000315289">
    <property type="component" value="Unassembled WGS sequence"/>
</dbReference>
<sequence>MIHLLYTQISSLLMTGNANHTSLTSSKMDLILRKELTFLDHIKQRSVILY</sequence>
<organism evidence="1 2">
    <name type="scientific">Candidatus Nitrosocosmicus arcticus</name>
    <dbReference type="NCBI Taxonomy" id="2035267"/>
    <lineage>
        <taxon>Archaea</taxon>
        <taxon>Nitrososphaerota</taxon>
        <taxon>Nitrososphaeria</taxon>
        <taxon>Nitrososphaerales</taxon>
        <taxon>Nitrososphaeraceae</taxon>
        <taxon>Candidatus Nitrosocosmicus</taxon>
    </lineage>
</organism>
<dbReference type="AlphaFoldDB" id="A0A557SVW6"/>
<reference evidence="1 2" key="1">
    <citation type="journal article" date="2019" name="Front. Microbiol.">
        <title>Ammonia Oxidation by the Arctic Terrestrial Thaumarchaeote Candidatus Nitrosocosmicus arcticus Is Stimulated by Increasing Temperatures.</title>
        <authorList>
            <person name="Alves R.J.E."/>
            <person name="Kerou M."/>
            <person name="Zappe A."/>
            <person name="Bittner R."/>
            <person name="Abby S.S."/>
            <person name="Schmidt H.A."/>
            <person name="Pfeifer K."/>
            <person name="Schleper C."/>
        </authorList>
    </citation>
    <scope>NUCLEOTIDE SEQUENCE [LARGE SCALE GENOMIC DNA]</scope>
    <source>
        <strain evidence="1 2">Kfb</strain>
    </source>
</reference>